<dbReference type="EMBL" id="JH432114">
    <property type="status" value="NOT_ANNOTATED_CDS"/>
    <property type="molecule type" value="Genomic_DNA"/>
</dbReference>
<dbReference type="HOGENOM" id="CLU_1301106_0_0_1"/>
<keyword evidence="1" id="KW-0812">Transmembrane</keyword>
<reference evidence="4" key="1">
    <citation type="submission" date="2011-05" db="EMBL/GenBank/DDBJ databases">
        <authorList>
            <person name="Richards S.R."/>
            <person name="Qu J."/>
            <person name="Jiang H."/>
            <person name="Jhangiani S.N."/>
            <person name="Agravi P."/>
            <person name="Goodspeed R."/>
            <person name="Gross S."/>
            <person name="Mandapat C."/>
            <person name="Jackson L."/>
            <person name="Mathew T."/>
            <person name="Pu L."/>
            <person name="Thornton R."/>
            <person name="Saada N."/>
            <person name="Wilczek-Boney K.B."/>
            <person name="Lee S."/>
            <person name="Kovar C."/>
            <person name="Wu Y."/>
            <person name="Scherer S.E."/>
            <person name="Worley K.C."/>
            <person name="Muzny D.M."/>
            <person name="Gibbs R."/>
        </authorList>
    </citation>
    <scope>NUCLEOTIDE SEQUENCE</scope>
    <source>
        <strain evidence="4">Brora</strain>
    </source>
</reference>
<name>T1JDT5_STRMM</name>
<proteinExistence type="predicted"/>
<evidence type="ECO:0000256" key="2">
    <source>
        <dbReference type="SAM" id="SignalP"/>
    </source>
</evidence>
<accession>T1JDT5</accession>
<dbReference type="Pfam" id="PF07841">
    <property type="entry name" value="DM4_12"/>
    <property type="match status" value="1"/>
</dbReference>
<dbReference type="Proteomes" id="UP000014500">
    <property type="component" value="Unassembled WGS sequence"/>
</dbReference>
<keyword evidence="4" id="KW-1185">Reference proteome</keyword>
<keyword evidence="1" id="KW-1133">Transmembrane helix</keyword>
<feature type="chain" id="PRO_5004580219" evidence="2">
    <location>
        <begin position="18"/>
        <end position="212"/>
    </location>
</feature>
<evidence type="ECO:0000313" key="4">
    <source>
        <dbReference type="Proteomes" id="UP000014500"/>
    </source>
</evidence>
<dbReference type="eggNOG" id="ENOG502T066">
    <property type="taxonomic scope" value="Eukaryota"/>
</dbReference>
<sequence>MIKFVIPLLVVIALATAQDDATTTSTTTISPDNLAEETRFLFPGSNSTNVQVSAISVIGATLIGIAIALAIGGLLPAFSGAVGAASTFGKRSLPDYDPFDTQSPFSLFQILSLIDGFRGFNVADVDCQKKVVCELHRSGASVSGRDLGVLTDKVLDVFNYVMPHDGVHDAANQPLLRQYLDAAKKGKEKEDCERVYSTCEYSVRKVIRSLNN</sequence>
<dbReference type="AlphaFoldDB" id="T1JDT5"/>
<protein>
    <submittedName>
        <fullName evidence="3">Uncharacterized protein</fullName>
    </submittedName>
</protein>
<feature type="transmembrane region" description="Helical" evidence="1">
    <location>
        <begin position="54"/>
        <end position="82"/>
    </location>
</feature>
<feature type="signal peptide" evidence="2">
    <location>
        <begin position="1"/>
        <end position="17"/>
    </location>
</feature>
<dbReference type="InterPro" id="IPR006631">
    <property type="entry name" value="DM4_12"/>
</dbReference>
<evidence type="ECO:0000313" key="3">
    <source>
        <dbReference type="EnsemblMetazoa" id="SMAR011970-PA"/>
    </source>
</evidence>
<organism evidence="3 4">
    <name type="scientific">Strigamia maritima</name>
    <name type="common">European centipede</name>
    <name type="synonym">Geophilus maritimus</name>
    <dbReference type="NCBI Taxonomy" id="126957"/>
    <lineage>
        <taxon>Eukaryota</taxon>
        <taxon>Metazoa</taxon>
        <taxon>Ecdysozoa</taxon>
        <taxon>Arthropoda</taxon>
        <taxon>Myriapoda</taxon>
        <taxon>Chilopoda</taxon>
        <taxon>Pleurostigmophora</taxon>
        <taxon>Geophilomorpha</taxon>
        <taxon>Linotaeniidae</taxon>
        <taxon>Strigamia</taxon>
    </lineage>
</organism>
<dbReference type="OMA" id="LWIAITS"/>
<dbReference type="PhylomeDB" id="T1JDT5"/>
<keyword evidence="1" id="KW-0472">Membrane</keyword>
<evidence type="ECO:0000256" key="1">
    <source>
        <dbReference type="SAM" id="Phobius"/>
    </source>
</evidence>
<reference evidence="3" key="2">
    <citation type="submission" date="2015-02" db="UniProtKB">
        <authorList>
            <consortium name="EnsemblMetazoa"/>
        </authorList>
    </citation>
    <scope>IDENTIFICATION</scope>
</reference>
<keyword evidence="2" id="KW-0732">Signal</keyword>
<dbReference type="EnsemblMetazoa" id="SMAR011970-RA">
    <property type="protein sequence ID" value="SMAR011970-PA"/>
    <property type="gene ID" value="SMAR011970"/>
</dbReference>